<dbReference type="AlphaFoldDB" id="A0A6L5QX09"/>
<evidence type="ECO:0000313" key="1">
    <source>
        <dbReference type="EMBL" id="MRX42301.1"/>
    </source>
</evidence>
<accession>A0A6L5QX09</accession>
<dbReference type="Proteomes" id="UP000476511">
    <property type="component" value="Unassembled WGS sequence"/>
</dbReference>
<gene>
    <name evidence="1" type="ORF">GJR97_01010</name>
</gene>
<name>A0A6L5QX09_9MICO</name>
<protein>
    <submittedName>
        <fullName evidence="1">Uncharacterized protein</fullName>
    </submittedName>
</protein>
<comment type="caution">
    <text evidence="1">The sequence shown here is derived from an EMBL/GenBank/DDBJ whole genome shotgun (WGS) entry which is preliminary data.</text>
</comment>
<proteinExistence type="predicted"/>
<dbReference type="EMBL" id="WKJD01000003">
    <property type="protein sequence ID" value="MRX42301.1"/>
    <property type="molecule type" value="Genomic_DNA"/>
</dbReference>
<reference evidence="1 2" key="1">
    <citation type="submission" date="2019-11" db="EMBL/GenBank/DDBJ databases">
        <title>Agromyces kandeliae sp. nov., isolated from mangrove soil.</title>
        <authorList>
            <person name="Wang R."/>
        </authorList>
    </citation>
    <scope>NUCLEOTIDE SEQUENCE [LARGE SCALE GENOMIC DNA]</scope>
    <source>
        <strain evidence="1 2">Q22</strain>
    </source>
</reference>
<evidence type="ECO:0000313" key="2">
    <source>
        <dbReference type="Proteomes" id="UP000476511"/>
    </source>
</evidence>
<keyword evidence="2" id="KW-1185">Reference proteome</keyword>
<dbReference type="RefSeq" id="WP_154344700.1">
    <property type="nucleotide sequence ID" value="NZ_WKJD01000003.1"/>
</dbReference>
<sequence>MTLLDAPRTAARGATTVRDLAAVLAAPATAEDAAPSSPEPTFDALRARLQSWLREWDTQRLPAFEQARSVAPAGDRPSSLRAAPTRTDGAVRITASLYDPPSRGGDPLAWTRNWVTAVVLPTAPADGRVFYRFRVGSRLVLDGRAETALVSTSVHVGVVSDAASGSPFDVPGFATPTARPLVGVTAREDVDAQAEQDVEGSIAVRAGESPVIGIVVGADVVFRDGWMRVHEGSGLWVGAADRGPTGSVEVRFAPDALLDLFGDTGI</sequence>
<organism evidence="1 2">
    <name type="scientific">Agromyces kandeliae</name>
    <dbReference type="NCBI Taxonomy" id="2666141"/>
    <lineage>
        <taxon>Bacteria</taxon>
        <taxon>Bacillati</taxon>
        <taxon>Actinomycetota</taxon>
        <taxon>Actinomycetes</taxon>
        <taxon>Micrococcales</taxon>
        <taxon>Microbacteriaceae</taxon>
        <taxon>Agromyces</taxon>
    </lineage>
</organism>